<dbReference type="Gene3D" id="3.30.200.20">
    <property type="entry name" value="Phosphorylase Kinase, domain 1"/>
    <property type="match status" value="1"/>
</dbReference>
<evidence type="ECO:0000256" key="9">
    <source>
        <dbReference type="ARBA" id="ARBA00023136"/>
    </source>
</evidence>
<keyword evidence="7" id="KW-0067">ATP-binding</keyword>
<dbReference type="GO" id="GO:0016020">
    <property type="term" value="C:membrane"/>
    <property type="evidence" value="ECO:0007669"/>
    <property type="project" value="UniProtKB-SubCell"/>
</dbReference>
<dbReference type="PANTHER" id="PTHR22974">
    <property type="entry name" value="MIXED LINEAGE PROTEIN KINASE"/>
    <property type="match status" value="1"/>
</dbReference>
<dbReference type="GO" id="GO:0005634">
    <property type="term" value="C:nucleus"/>
    <property type="evidence" value="ECO:0007669"/>
    <property type="project" value="TreeGrafter"/>
</dbReference>
<feature type="transmembrane region" description="Helical" evidence="10">
    <location>
        <begin position="357"/>
        <end position="379"/>
    </location>
</feature>
<dbReference type="GO" id="GO:0007059">
    <property type="term" value="P:chromosome segregation"/>
    <property type="evidence" value="ECO:0007669"/>
    <property type="project" value="TreeGrafter"/>
</dbReference>
<dbReference type="EMBL" id="CAJOBB010002890">
    <property type="protein sequence ID" value="CAF4006185.1"/>
    <property type="molecule type" value="Genomic_DNA"/>
</dbReference>
<dbReference type="GO" id="GO:0004674">
    <property type="term" value="F:protein serine/threonine kinase activity"/>
    <property type="evidence" value="ECO:0007669"/>
    <property type="project" value="UniProtKB-KW"/>
</dbReference>
<dbReference type="SUPFAM" id="SSF56112">
    <property type="entry name" value="Protein kinase-like (PK-like)"/>
    <property type="match status" value="1"/>
</dbReference>
<sequence length="511" mass="58063">MGLGTSRNTNDGPVFEVHGRLYRILDTIGQGSEATVYRCEDQSAMQYAVKVFYFSRYPPHDLKRRIGNFNKEGRMLRYMSGRSRHFISLIDFEYKPQENVGYMIMELGDGSLREQLVGAPLPDQLRRMYWKQIVTVLRDLQNARVVIYFFLFAVHADIKPDNLILVNGILKVTDLGLALPLGSARHTIRRAAVRGTLDYMAPEVFSHQTGFKSDVWSAGIILYEMTYGRPPFFAIMDRDQKIAAISSMAPISFPPVPDRPLLDCLRRCLINNSNQRPTAYQLLSHPYTRSRLQPRVQNHLKNVYTCLLGATLCATLGICLSMNGWLNYPRLAIFASIITSVWLFTLDFNARTQMQCFGLMSATALFTGIYLSPLINLAINVDPQIVMTAFLMTTIIFVCFTLSALLTKKRTYLYLGGLLATGSSIMLLLSLMNLFGRSQLIFNINLYFGLAIACGYVLYDTQLIIERANNGDMHYVKHALLLFTDLVDIFVRILIILIKNSTNKEKKNKNR</sequence>
<dbReference type="GO" id="GO:0033316">
    <property type="term" value="P:meiotic spindle assembly checkpoint signaling"/>
    <property type="evidence" value="ECO:0007669"/>
    <property type="project" value="TreeGrafter"/>
</dbReference>
<keyword evidence="9 10" id="KW-0472">Membrane</keyword>
<feature type="transmembrane region" description="Helical" evidence="10">
    <location>
        <begin position="412"/>
        <end position="434"/>
    </location>
</feature>
<comment type="subcellular location">
    <subcellularLocation>
        <location evidence="1">Membrane</location>
        <topology evidence="1">Multi-pass membrane protein</topology>
    </subcellularLocation>
</comment>
<keyword evidence="4 10" id="KW-0812">Transmembrane</keyword>
<name>A0A819P7S8_9BILA</name>
<evidence type="ECO:0000259" key="11">
    <source>
        <dbReference type="PROSITE" id="PS50011"/>
    </source>
</evidence>
<evidence type="ECO:0000256" key="1">
    <source>
        <dbReference type="ARBA" id="ARBA00004141"/>
    </source>
</evidence>
<keyword evidence="5" id="KW-0547">Nucleotide-binding</keyword>
<evidence type="ECO:0000313" key="13">
    <source>
        <dbReference type="EMBL" id="CAF4006185.1"/>
    </source>
</evidence>
<feature type="transmembrane region" description="Helical" evidence="10">
    <location>
        <begin position="303"/>
        <end position="325"/>
    </location>
</feature>
<keyword evidence="2" id="KW-0723">Serine/threonine-protein kinase</keyword>
<dbReference type="InterPro" id="IPR006214">
    <property type="entry name" value="Bax_inhibitor_1-related"/>
</dbReference>
<feature type="domain" description="Protein kinase" evidence="11">
    <location>
        <begin position="22"/>
        <end position="288"/>
    </location>
</feature>
<evidence type="ECO:0000256" key="3">
    <source>
        <dbReference type="ARBA" id="ARBA00022679"/>
    </source>
</evidence>
<dbReference type="PANTHER" id="PTHR22974:SF21">
    <property type="entry name" value="DUAL SPECIFICITY PROTEIN KINASE TTK"/>
    <property type="match status" value="1"/>
</dbReference>
<evidence type="ECO:0000256" key="7">
    <source>
        <dbReference type="ARBA" id="ARBA00022840"/>
    </source>
</evidence>
<evidence type="ECO:0000256" key="8">
    <source>
        <dbReference type="ARBA" id="ARBA00022989"/>
    </source>
</evidence>
<dbReference type="GO" id="GO:0007094">
    <property type="term" value="P:mitotic spindle assembly checkpoint signaling"/>
    <property type="evidence" value="ECO:0007669"/>
    <property type="project" value="TreeGrafter"/>
</dbReference>
<feature type="transmembrane region" description="Helical" evidence="10">
    <location>
        <begin position="385"/>
        <end position="405"/>
    </location>
</feature>
<dbReference type="GO" id="GO:0000776">
    <property type="term" value="C:kinetochore"/>
    <property type="evidence" value="ECO:0007669"/>
    <property type="project" value="TreeGrafter"/>
</dbReference>
<dbReference type="GO" id="GO:0004712">
    <property type="term" value="F:protein serine/threonine/tyrosine kinase activity"/>
    <property type="evidence" value="ECO:0007669"/>
    <property type="project" value="TreeGrafter"/>
</dbReference>
<feature type="transmembrane region" description="Helical" evidence="10">
    <location>
        <begin position="440"/>
        <end position="459"/>
    </location>
</feature>
<evidence type="ECO:0000256" key="4">
    <source>
        <dbReference type="ARBA" id="ARBA00022692"/>
    </source>
</evidence>
<feature type="transmembrane region" description="Helical" evidence="10">
    <location>
        <begin position="479"/>
        <end position="498"/>
    </location>
</feature>
<dbReference type="Pfam" id="PF00069">
    <property type="entry name" value="Pkinase"/>
    <property type="match status" value="1"/>
</dbReference>
<dbReference type="AlphaFoldDB" id="A0A819P7S8"/>
<protein>
    <recommendedName>
        <fullName evidence="11">Protein kinase domain-containing protein</fullName>
    </recommendedName>
</protein>
<feature type="transmembrane region" description="Helical" evidence="10">
    <location>
        <begin position="331"/>
        <end position="350"/>
    </location>
</feature>
<keyword evidence="3" id="KW-0808">Transferase</keyword>
<dbReference type="SMART" id="SM00220">
    <property type="entry name" value="S_TKc"/>
    <property type="match status" value="1"/>
</dbReference>
<gene>
    <name evidence="12" type="ORF">IZO911_LOCUS29045</name>
    <name evidence="13" type="ORF">KXQ929_LOCUS28780</name>
</gene>
<keyword evidence="6" id="KW-0418">Kinase</keyword>
<dbReference type="InterPro" id="IPR011009">
    <property type="entry name" value="Kinase-like_dom_sf"/>
</dbReference>
<dbReference type="PROSITE" id="PS50011">
    <property type="entry name" value="PROTEIN_KINASE_DOM"/>
    <property type="match status" value="1"/>
</dbReference>
<dbReference type="EMBL" id="CAJNOE010000423">
    <property type="protein sequence ID" value="CAF1208693.1"/>
    <property type="molecule type" value="Genomic_DNA"/>
</dbReference>
<dbReference type="InterPro" id="IPR000719">
    <property type="entry name" value="Prot_kinase_dom"/>
</dbReference>
<accession>A0A819P7S8</accession>
<dbReference type="Pfam" id="PF01027">
    <property type="entry name" value="Bax1-I"/>
    <property type="match status" value="1"/>
</dbReference>
<keyword evidence="8 10" id="KW-1133">Transmembrane helix</keyword>
<evidence type="ECO:0000256" key="10">
    <source>
        <dbReference type="SAM" id="Phobius"/>
    </source>
</evidence>
<evidence type="ECO:0000313" key="12">
    <source>
        <dbReference type="EMBL" id="CAF1208693.1"/>
    </source>
</evidence>
<comment type="caution">
    <text evidence="13">The sequence shown here is derived from an EMBL/GenBank/DDBJ whole genome shotgun (WGS) entry which is preliminary data.</text>
</comment>
<dbReference type="Proteomes" id="UP000663860">
    <property type="component" value="Unassembled WGS sequence"/>
</dbReference>
<evidence type="ECO:0000256" key="6">
    <source>
        <dbReference type="ARBA" id="ARBA00022777"/>
    </source>
</evidence>
<organism evidence="13 14">
    <name type="scientific">Adineta steineri</name>
    <dbReference type="NCBI Taxonomy" id="433720"/>
    <lineage>
        <taxon>Eukaryota</taxon>
        <taxon>Metazoa</taxon>
        <taxon>Spiralia</taxon>
        <taxon>Gnathifera</taxon>
        <taxon>Rotifera</taxon>
        <taxon>Eurotatoria</taxon>
        <taxon>Bdelloidea</taxon>
        <taxon>Adinetida</taxon>
        <taxon>Adinetidae</taxon>
        <taxon>Adineta</taxon>
    </lineage>
</organism>
<evidence type="ECO:0000313" key="14">
    <source>
        <dbReference type="Proteomes" id="UP000663868"/>
    </source>
</evidence>
<dbReference type="Gene3D" id="1.10.510.10">
    <property type="entry name" value="Transferase(Phosphotransferase) domain 1"/>
    <property type="match status" value="1"/>
</dbReference>
<dbReference type="GO" id="GO:0034501">
    <property type="term" value="P:protein localization to kinetochore"/>
    <property type="evidence" value="ECO:0007669"/>
    <property type="project" value="TreeGrafter"/>
</dbReference>
<dbReference type="Proteomes" id="UP000663868">
    <property type="component" value="Unassembled WGS sequence"/>
</dbReference>
<dbReference type="CDD" id="cd10430">
    <property type="entry name" value="BI-1"/>
    <property type="match status" value="1"/>
</dbReference>
<reference evidence="13" key="1">
    <citation type="submission" date="2021-02" db="EMBL/GenBank/DDBJ databases">
        <authorList>
            <person name="Nowell W R."/>
        </authorList>
    </citation>
    <scope>NUCLEOTIDE SEQUENCE</scope>
</reference>
<evidence type="ECO:0000256" key="2">
    <source>
        <dbReference type="ARBA" id="ARBA00022527"/>
    </source>
</evidence>
<proteinExistence type="predicted"/>
<evidence type="ECO:0000256" key="5">
    <source>
        <dbReference type="ARBA" id="ARBA00022741"/>
    </source>
</evidence>
<dbReference type="GO" id="GO:0005524">
    <property type="term" value="F:ATP binding"/>
    <property type="evidence" value="ECO:0007669"/>
    <property type="project" value="UniProtKB-KW"/>
</dbReference>